<keyword evidence="7 8" id="KW-0131">Cell cycle</keyword>
<dbReference type="OrthoDB" id="1819027at2"/>
<evidence type="ECO:0000256" key="5">
    <source>
        <dbReference type="ARBA" id="ARBA00022989"/>
    </source>
</evidence>
<dbReference type="InterPro" id="IPR026580">
    <property type="entry name" value="DivIB"/>
</dbReference>
<dbReference type="HAMAP" id="MF_00912">
    <property type="entry name" value="DivIB"/>
    <property type="match status" value="1"/>
</dbReference>
<evidence type="ECO:0000259" key="9">
    <source>
        <dbReference type="PROSITE" id="PS51779"/>
    </source>
</evidence>
<evidence type="ECO:0000256" key="7">
    <source>
        <dbReference type="ARBA" id="ARBA00023306"/>
    </source>
</evidence>
<evidence type="ECO:0000256" key="2">
    <source>
        <dbReference type="ARBA" id="ARBA00022475"/>
    </source>
</evidence>
<sequence>MANIEKIPRLRKENRKKRTNRQLLVLMMLFFLVLLVVLFFQSSISRVQDISVTGTQLVSADEVIKQSHLTFDMQYLLVNKEKVKNSIVTALPAIESVDVRKTFPGKIELAVKERPRVALFMDGQGALYPVTNKGGILKQYPIGDGTVDKPIIRRWQTENLLPKFAAELDKLDPGIRQQISEIQHESDKNNPERLILFMKDGFEVHTTIQNFADNMAWYPSFVQSLKQEGKTEGIINLSEVKWFAPYKQQQPANNEK</sequence>
<organism evidence="10 11">
    <name type="scientific">Aneurinibacillus danicus</name>
    <dbReference type="NCBI Taxonomy" id="267746"/>
    <lineage>
        <taxon>Bacteria</taxon>
        <taxon>Bacillati</taxon>
        <taxon>Bacillota</taxon>
        <taxon>Bacilli</taxon>
        <taxon>Bacillales</taxon>
        <taxon>Paenibacillaceae</taxon>
        <taxon>Aneurinibacillus group</taxon>
        <taxon>Aneurinibacillus</taxon>
    </lineage>
</organism>
<evidence type="ECO:0000313" key="11">
    <source>
        <dbReference type="Proteomes" id="UP000321157"/>
    </source>
</evidence>
<dbReference type="GO" id="GO:0032153">
    <property type="term" value="C:cell division site"/>
    <property type="evidence" value="ECO:0007669"/>
    <property type="project" value="UniProtKB-UniRule"/>
</dbReference>
<keyword evidence="5 8" id="KW-1133">Transmembrane helix</keyword>
<name>A0A511V1G8_9BACL</name>
<dbReference type="EMBL" id="BJXX01000013">
    <property type="protein sequence ID" value="GEN32735.1"/>
    <property type="molecule type" value="Genomic_DNA"/>
</dbReference>
<dbReference type="InterPro" id="IPR050487">
    <property type="entry name" value="FtsQ_DivIB"/>
</dbReference>
<dbReference type="AlphaFoldDB" id="A0A511V1G8"/>
<dbReference type="Pfam" id="PF08478">
    <property type="entry name" value="POTRA_1"/>
    <property type="match status" value="1"/>
</dbReference>
<gene>
    <name evidence="10" type="primary">ftsQ</name>
    <name evidence="8" type="synonym">divIB</name>
    <name evidence="10" type="ORF">ADA01nite_01950</name>
</gene>
<dbReference type="InterPro" id="IPR005548">
    <property type="entry name" value="Cell_div_FtsQ/DivIB_C"/>
</dbReference>
<comment type="function">
    <text evidence="8">Cell division protein that may be involved in stabilizing or promoting the assembly of the division complex.</text>
</comment>
<proteinExistence type="inferred from homology"/>
<comment type="caution">
    <text evidence="10">The sequence shown here is derived from an EMBL/GenBank/DDBJ whole genome shotgun (WGS) entry which is preliminary data.</text>
</comment>
<dbReference type="PANTHER" id="PTHR37820:SF1">
    <property type="entry name" value="CELL DIVISION PROTEIN FTSQ"/>
    <property type="match status" value="1"/>
</dbReference>
<protein>
    <recommendedName>
        <fullName evidence="8">Cell division protein DivIB</fullName>
    </recommendedName>
</protein>
<evidence type="ECO:0000256" key="4">
    <source>
        <dbReference type="ARBA" id="ARBA00022692"/>
    </source>
</evidence>
<keyword evidence="2 8" id="KW-1003">Cell membrane</keyword>
<evidence type="ECO:0000256" key="1">
    <source>
        <dbReference type="ARBA" id="ARBA00004370"/>
    </source>
</evidence>
<keyword evidence="4 8" id="KW-0812">Transmembrane</keyword>
<accession>A0A511V1G8</accession>
<dbReference type="Pfam" id="PF03799">
    <property type="entry name" value="FtsQ_DivIB_C"/>
    <property type="match status" value="1"/>
</dbReference>
<dbReference type="Gene3D" id="3.10.20.310">
    <property type="entry name" value="membrane protein fhac"/>
    <property type="match status" value="1"/>
</dbReference>
<dbReference type="InterPro" id="IPR013685">
    <property type="entry name" value="POTRA_FtsQ_type"/>
</dbReference>
<evidence type="ECO:0000256" key="8">
    <source>
        <dbReference type="HAMAP-Rule" id="MF_00912"/>
    </source>
</evidence>
<feature type="domain" description="POTRA" evidence="9">
    <location>
        <begin position="45"/>
        <end position="114"/>
    </location>
</feature>
<dbReference type="GO" id="GO:0043093">
    <property type="term" value="P:FtsZ-dependent cytokinesis"/>
    <property type="evidence" value="ECO:0007669"/>
    <property type="project" value="UniProtKB-UniRule"/>
</dbReference>
<dbReference type="Gene3D" id="3.40.50.10960">
    <property type="match status" value="1"/>
</dbReference>
<dbReference type="PANTHER" id="PTHR37820">
    <property type="entry name" value="CELL DIVISION PROTEIN DIVIB"/>
    <property type="match status" value="1"/>
</dbReference>
<feature type="transmembrane region" description="Helical" evidence="8">
    <location>
        <begin position="21"/>
        <end position="40"/>
    </location>
</feature>
<dbReference type="RefSeq" id="WP_146808036.1">
    <property type="nucleotide sequence ID" value="NZ_BJXX01000013.1"/>
</dbReference>
<dbReference type="PROSITE" id="PS51779">
    <property type="entry name" value="POTRA"/>
    <property type="match status" value="1"/>
</dbReference>
<keyword evidence="11" id="KW-1185">Reference proteome</keyword>
<evidence type="ECO:0000313" key="10">
    <source>
        <dbReference type="EMBL" id="GEN32735.1"/>
    </source>
</evidence>
<comment type="subcellular location">
    <subcellularLocation>
        <location evidence="8">Cell membrane</location>
        <topology evidence="8">Single-pass type II membrane protein</topology>
    </subcellularLocation>
    <subcellularLocation>
        <location evidence="1">Membrane</location>
    </subcellularLocation>
    <text evidence="8">Localizes to the division septum.</text>
</comment>
<dbReference type="InterPro" id="IPR034746">
    <property type="entry name" value="POTRA"/>
</dbReference>
<reference evidence="10 11" key="1">
    <citation type="submission" date="2019-07" db="EMBL/GenBank/DDBJ databases">
        <title>Whole genome shotgun sequence of Aneurinibacillus danicus NBRC 102444.</title>
        <authorList>
            <person name="Hosoyama A."/>
            <person name="Uohara A."/>
            <person name="Ohji S."/>
            <person name="Ichikawa N."/>
        </authorList>
    </citation>
    <scope>NUCLEOTIDE SEQUENCE [LARGE SCALE GENOMIC DNA]</scope>
    <source>
        <strain evidence="10 11">NBRC 102444</strain>
    </source>
</reference>
<evidence type="ECO:0000256" key="6">
    <source>
        <dbReference type="ARBA" id="ARBA00023136"/>
    </source>
</evidence>
<dbReference type="GO" id="GO:0005886">
    <property type="term" value="C:plasma membrane"/>
    <property type="evidence" value="ECO:0007669"/>
    <property type="project" value="UniProtKB-SubCell"/>
</dbReference>
<keyword evidence="3 8" id="KW-0132">Cell division</keyword>
<comment type="similarity">
    <text evidence="8">Belongs to the FtsQ/DivIB family. DivIB subfamily.</text>
</comment>
<evidence type="ECO:0000256" key="3">
    <source>
        <dbReference type="ARBA" id="ARBA00022618"/>
    </source>
</evidence>
<dbReference type="Proteomes" id="UP000321157">
    <property type="component" value="Unassembled WGS sequence"/>
</dbReference>
<keyword evidence="6 8" id="KW-0472">Membrane</keyword>